<reference evidence="1 2" key="1">
    <citation type="journal article" date="2020" name="Cell">
        <title>Large-Scale Comparative Analyses of Tick Genomes Elucidate Their Genetic Diversity and Vector Capacities.</title>
        <authorList>
            <consortium name="Tick Genome and Microbiome Consortium (TIGMIC)"/>
            <person name="Jia N."/>
            <person name="Wang J."/>
            <person name="Shi W."/>
            <person name="Du L."/>
            <person name="Sun Y."/>
            <person name="Zhan W."/>
            <person name="Jiang J.F."/>
            <person name="Wang Q."/>
            <person name="Zhang B."/>
            <person name="Ji P."/>
            <person name="Bell-Sakyi L."/>
            <person name="Cui X.M."/>
            <person name="Yuan T.T."/>
            <person name="Jiang B.G."/>
            <person name="Yang W.F."/>
            <person name="Lam T.T."/>
            <person name="Chang Q.C."/>
            <person name="Ding S.J."/>
            <person name="Wang X.J."/>
            <person name="Zhu J.G."/>
            <person name="Ruan X.D."/>
            <person name="Zhao L."/>
            <person name="Wei J.T."/>
            <person name="Ye R.Z."/>
            <person name="Que T.C."/>
            <person name="Du C.H."/>
            <person name="Zhou Y.H."/>
            <person name="Cheng J.X."/>
            <person name="Dai P.F."/>
            <person name="Guo W.B."/>
            <person name="Han X.H."/>
            <person name="Huang E.J."/>
            <person name="Li L.F."/>
            <person name="Wei W."/>
            <person name="Gao Y.C."/>
            <person name="Liu J.Z."/>
            <person name="Shao H.Z."/>
            <person name="Wang X."/>
            <person name="Wang C.C."/>
            <person name="Yang T.C."/>
            <person name="Huo Q.B."/>
            <person name="Li W."/>
            <person name="Chen H.Y."/>
            <person name="Chen S.E."/>
            <person name="Zhou L.G."/>
            <person name="Ni X.B."/>
            <person name="Tian J.H."/>
            <person name="Sheng Y."/>
            <person name="Liu T."/>
            <person name="Pan Y.S."/>
            <person name="Xia L.Y."/>
            <person name="Li J."/>
            <person name="Zhao F."/>
            <person name="Cao W.C."/>
        </authorList>
    </citation>
    <scope>NUCLEOTIDE SEQUENCE [LARGE SCALE GENOMIC DNA]</scope>
    <source>
        <strain evidence="1">Iper-2018</strain>
    </source>
</reference>
<organism evidence="1 2">
    <name type="scientific">Ixodes persulcatus</name>
    <name type="common">Taiga tick</name>
    <dbReference type="NCBI Taxonomy" id="34615"/>
    <lineage>
        <taxon>Eukaryota</taxon>
        <taxon>Metazoa</taxon>
        <taxon>Ecdysozoa</taxon>
        <taxon>Arthropoda</taxon>
        <taxon>Chelicerata</taxon>
        <taxon>Arachnida</taxon>
        <taxon>Acari</taxon>
        <taxon>Parasitiformes</taxon>
        <taxon>Ixodida</taxon>
        <taxon>Ixodoidea</taxon>
        <taxon>Ixodidae</taxon>
        <taxon>Ixodinae</taxon>
        <taxon>Ixodes</taxon>
    </lineage>
</organism>
<evidence type="ECO:0000313" key="2">
    <source>
        <dbReference type="Proteomes" id="UP000805193"/>
    </source>
</evidence>
<protein>
    <submittedName>
        <fullName evidence="1">Uncharacterized protein</fullName>
    </submittedName>
</protein>
<name>A0AC60PHR4_IXOPE</name>
<evidence type="ECO:0000313" key="1">
    <source>
        <dbReference type="EMBL" id="KAG0420003.1"/>
    </source>
</evidence>
<proteinExistence type="predicted"/>
<sequence length="83" mass="9234">MFAAKGSEVFVPVDRASPRSGSREGSRLARAPALQLSNGGQARKRLKRWNGKDESIKDLEEQLRDGAFNLDGFLQKIQRFCGI</sequence>
<gene>
    <name evidence="1" type="ORF">HPB47_003739</name>
</gene>
<dbReference type="EMBL" id="JABSTQ010010553">
    <property type="protein sequence ID" value="KAG0420003.1"/>
    <property type="molecule type" value="Genomic_DNA"/>
</dbReference>
<keyword evidence="2" id="KW-1185">Reference proteome</keyword>
<comment type="caution">
    <text evidence="1">The sequence shown here is derived from an EMBL/GenBank/DDBJ whole genome shotgun (WGS) entry which is preliminary data.</text>
</comment>
<dbReference type="Proteomes" id="UP000805193">
    <property type="component" value="Unassembled WGS sequence"/>
</dbReference>
<accession>A0AC60PHR4</accession>